<dbReference type="EMBL" id="WHWB01034692">
    <property type="protein sequence ID" value="KAJ7405794.1"/>
    <property type="molecule type" value="Genomic_DNA"/>
</dbReference>
<gene>
    <name evidence="1" type="ORF">WISP_137693</name>
</gene>
<accession>A0ABQ9CQW0</accession>
<keyword evidence="2" id="KW-1185">Reference proteome</keyword>
<proteinExistence type="predicted"/>
<name>A0ABQ9CQW0_9PASS</name>
<comment type="caution">
    <text evidence="1">The sequence shown here is derived from an EMBL/GenBank/DDBJ whole genome shotgun (WGS) entry which is preliminary data.</text>
</comment>
<organism evidence="1 2">
    <name type="scientific">Willisornis vidua</name>
    <name type="common">Xingu scale-backed antbird</name>
    <dbReference type="NCBI Taxonomy" id="1566151"/>
    <lineage>
        <taxon>Eukaryota</taxon>
        <taxon>Metazoa</taxon>
        <taxon>Chordata</taxon>
        <taxon>Craniata</taxon>
        <taxon>Vertebrata</taxon>
        <taxon>Euteleostomi</taxon>
        <taxon>Archelosauria</taxon>
        <taxon>Archosauria</taxon>
        <taxon>Dinosauria</taxon>
        <taxon>Saurischia</taxon>
        <taxon>Theropoda</taxon>
        <taxon>Coelurosauria</taxon>
        <taxon>Aves</taxon>
        <taxon>Neognathae</taxon>
        <taxon>Neoaves</taxon>
        <taxon>Telluraves</taxon>
        <taxon>Australaves</taxon>
        <taxon>Passeriformes</taxon>
        <taxon>Thamnophilidae</taxon>
        <taxon>Willisornis</taxon>
    </lineage>
</organism>
<dbReference type="Proteomes" id="UP001145742">
    <property type="component" value="Unassembled WGS sequence"/>
</dbReference>
<evidence type="ECO:0000313" key="2">
    <source>
        <dbReference type="Proteomes" id="UP001145742"/>
    </source>
</evidence>
<reference evidence="1" key="1">
    <citation type="submission" date="2019-10" db="EMBL/GenBank/DDBJ databases">
        <authorList>
            <person name="Soares A.E.R."/>
            <person name="Aleixo A."/>
            <person name="Schneider P."/>
            <person name="Miyaki C.Y."/>
            <person name="Schneider M.P."/>
            <person name="Mello C."/>
            <person name="Vasconcelos A.T.R."/>
        </authorList>
    </citation>
    <scope>NUCLEOTIDE SEQUENCE</scope>
    <source>
        <tissue evidence="1">Muscle</tissue>
    </source>
</reference>
<evidence type="ECO:0000313" key="1">
    <source>
        <dbReference type="EMBL" id="KAJ7405794.1"/>
    </source>
</evidence>
<protein>
    <submittedName>
        <fullName evidence="1">Uncharacterized protein</fullName>
    </submittedName>
</protein>
<sequence length="294" mass="32543">MRSCDKAWEKCLAYTNELSKANILDDRMCSSIPDFGAGQGILSVSLFETAHWLRTGSGKENVDAIPDHRIIIESLRLEKTSKIITGDVNKLSWHQMDGLLPSSSGTEPVEQHKVILSDDWEEGERSRHLHLEGEVSPGVPEVKVTQTSAGLCLGILVINGFSLRDKEKKIVGTARGYMTPLGAKTLAKLSLDRLVLGESEIFLHLGKFSDSSEKPAHMGCWDGTFLSLAVPYLGRDYGTGPGTMELDLELDRFGQGLESSVHKRLDTDISRSGKQRKMKTGEFYIHQCQNVQIK</sequence>